<organism evidence="3 4">
    <name type="scientific">Terriglobus aquaticus</name>
    <dbReference type="NCBI Taxonomy" id="940139"/>
    <lineage>
        <taxon>Bacteria</taxon>
        <taxon>Pseudomonadati</taxon>
        <taxon>Acidobacteriota</taxon>
        <taxon>Terriglobia</taxon>
        <taxon>Terriglobales</taxon>
        <taxon>Acidobacteriaceae</taxon>
        <taxon>Terriglobus</taxon>
    </lineage>
</organism>
<dbReference type="RefSeq" id="WP_263413328.1">
    <property type="nucleotide sequence ID" value="NZ_BAABBH010000001.1"/>
</dbReference>
<dbReference type="SUPFAM" id="SSF53474">
    <property type="entry name" value="alpha/beta-Hydrolases"/>
    <property type="match status" value="1"/>
</dbReference>
<sequence length="296" mass="32860">MPQPPVHTEFIEANGLRFEVLTCGTGPRLALCLHGFPEVADSWRQQMPALAPLGYRVWAPNQRGYGKTSRPPHVSDYAIEHLMADVAALIDASGAPEVVLIAHDWGALVAWTFATRRIRPLRALAILNVPHPVCFARELRRNPGQMLRSWYMLFFQIPWLPEWLLSRRGGAPVRQMMLRSSTSPATFPRDLLDLCAANAAQPGAARAMIHWYRAFLRGGFRRQLRLGFPPITVPVLLIWGMADVALSYATTHGTEEFAPNLTRVDLAGVSHWVQQDATAACNSALAQFLADPEPAT</sequence>
<dbReference type="PANTHER" id="PTHR43329">
    <property type="entry name" value="EPOXIDE HYDROLASE"/>
    <property type="match status" value="1"/>
</dbReference>
<keyword evidence="4" id="KW-1185">Reference proteome</keyword>
<dbReference type="InterPro" id="IPR000073">
    <property type="entry name" value="AB_hydrolase_1"/>
</dbReference>
<evidence type="ECO:0000259" key="2">
    <source>
        <dbReference type="Pfam" id="PF00561"/>
    </source>
</evidence>
<dbReference type="EMBL" id="JBJYXY010000001">
    <property type="protein sequence ID" value="MFN2975139.1"/>
    <property type="molecule type" value="Genomic_DNA"/>
</dbReference>
<gene>
    <name evidence="3" type="ORF">ACK2TP_05135</name>
</gene>
<evidence type="ECO:0000313" key="4">
    <source>
        <dbReference type="Proteomes" id="UP001634747"/>
    </source>
</evidence>
<dbReference type="GO" id="GO:0016787">
    <property type="term" value="F:hydrolase activity"/>
    <property type="evidence" value="ECO:0007669"/>
    <property type="project" value="UniProtKB-KW"/>
</dbReference>
<dbReference type="InterPro" id="IPR029058">
    <property type="entry name" value="AB_hydrolase_fold"/>
</dbReference>
<dbReference type="Gene3D" id="3.40.50.1820">
    <property type="entry name" value="alpha/beta hydrolase"/>
    <property type="match status" value="1"/>
</dbReference>
<proteinExistence type="predicted"/>
<keyword evidence="1 3" id="KW-0378">Hydrolase</keyword>
<protein>
    <submittedName>
        <fullName evidence="3">Alpha/beta fold hydrolase</fullName>
    </submittedName>
</protein>
<dbReference type="PRINTS" id="PR00412">
    <property type="entry name" value="EPOXHYDRLASE"/>
</dbReference>
<dbReference type="Pfam" id="PF00561">
    <property type="entry name" value="Abhydrolase_1"/>
    <property type="match status" value="1"/>
</dbReference>
<dbReference type="InterPro" id="IPR000639">
    <property type="entry name" value="Epox_hydrolase-like"/>
</dbReference>
<reference evidence="3 4" key="1">
    <citation type="submission" date="2024-12" db="EMBL/GenBank/DDBJ databases">
        <authorList>
            <person name="Lee Y."/>
        </authorList>
    </citation>
    <scope>NUCLEOTIDE SEQUENCE [LARGE SCALE GENOMIC DNA]</scope>
    <source>
        <strain evidence="3 4">03SUJ4</strain>
    </source>
</reference>
<name>A0ABW9KH77_9BACT</name>
<evidence type="ECO:0000313" key="3">
    <source>
        <dbReference type="EMBL" id="MFN2975139.1"/>
    </source>
</evidence>
<accession>A0ABW9KH77</accession>
<dbReference type="Proteomes" id="UP001634747">
    <property type="component" value="Unassembled WGS sequence"/>
</dbReference>
<comment type="caution">
    <text evidence="3">The sequence shown here is derived from an EMBL/GenBank/DDBJ whole genome shotgun (WGS) entry which is preliminary data.</text>
</comment>
<feature type="domain" description="AB hydrolase-1" evidence="2">
    <location>
        <begin position="31"/>
        <end position="274"/>
    </location>
</feature>
<evidence type="ECO:0000256" key="1">
    <source>
        <dbReference type="ARBA" id="ARBA00022801"/>
    </source>
</evidence>